<dbReference type="GO" id="GO:0005737">
    <property type="term" value="C:cytoplasm"/>
    <property type="evidence" value="ECO:0000318"/>
    <property type="project" value="GO_Central"/>
</dbReference>
<sequence>MFMNRIWCCSIESGMFPQRICCCSATIASLIVAVIAIVLLATRSLLYRLYYLPLGVDIYVTILAVIEIVACVLLFVACFQRRPVLVLPIIFTQSWNCLSIIAICIYLVVYDWSWDAMNIVPCRKVRLVYHLNVRKLLVIFLDDLYWHHHQMSLALPAKIERNYAPVKQLSRSMWLARKLDNRDEKASVVIKKCRNPFESADRAKHLLRELHLLRTIRHDNIVCLIGTYSEDDGQEAIYHISEYAGKPMRDRIDWGDYSMEQVKKWTREMLVAVQHLHSNGIIHGDLHPENISINGDNKLILLDFGRAPSRQVMHSESDLKAYSALEIIIEISGGYDEKVDIWSITAILFHLITGTALFDGREGRVANLIDQQIQYLRPMANSNDREHFRNCLEVAPNDSNSKTAFIALMRDRLESQPPRGITEESVADETNNLRDFMDKTLQFDPVRRMTTARALSHSFLCPQPPWMRGVPEEDSLALPILEGRIREELEMAPVLEFEPVERNDKECYCPVVTEHTETK</sequence>
<name>A0A2A6CL78_PRIPA</name>
<dbReference type="AlphaFoldDB" id="A0A2A6CL78"/>
<accession>A0A2A6CL78</accession>
<organism evidence="3 4">
    <name type="scientific">Pristionchus pacificus</name>
    <name type="common">Parasitic nematode worm</name>
    <dbReference type="NCBI Taxonomy" id="54126"/>
    <lineage>
        <taxon>Eukaryota</taxon>
        <taxon>Metazoa</taxon>
        <taxon>Ecdysozoa</taxon>
        <taxon>Nematoda</taxon>
        <taxon>Chromadorea</taxon>
        <taxon>Rhabditida</taxon>
        <taxon>Rhabditina</taxon>
        <taxon>Diplogasteromorpha</taxon>
        <taxon>Diplogasteroidea</taxon>
        <taxon>Neodiplogasteridae</taxon>
        <taxon>Pristionchus</taxon>
    </lineage>
</organism>
<evidence type="ECO:0000313" key="3">
    <source>
        <dbReference type="EnsemblMetazoa" id="PPA30787.1"/>
    </source>
</evidence>
<dbReference type="SUPFAM" id="SSF56112">
    <property type="entry name" value="Protein kinase-like (PK-like)"/>
    <property type="match status" value="1"/>
</dbReference>
<accession>A0A8R1YNZ8</accession>
<reference evidence="4" key="1">
    <citation type="journal article" date="2008" name="Nat. Genet.">
        <title>The Pristionchus pacificus genome provides a unique perspective on nematode lifestyle and parasitism.</title>
        <authorList>
            <person name="Dieterich C."/>
            <person name="Clifton S.W."/>
            <person name="Schuster L.N."/>
            <person name="Chinwalla A."/>
            <person name="Delehaunty K."/>
            <person name="Dinkelacker I."/>
            <person name="Fulton L."/>
            <person name="Fulton R."/>
            <person name="Godfrey J."/>
            <person name="Minx P."/>
            <person name="Mitreva M."/>
            <person name="Roeseler W."/>
            <person name="Tian H."/>
            <person name="Witte H."/>
            <person name="Yang S.P."/>
            <person name="Wilson R.K."/>
            <person name="Sommer R.J."/>
        </authorList>
    </citation>
    <scope>NUCLEOTIDE SEQUENCE [LARGE SCALE GENOMIC DNA]</scope>
    <source>
        <strain evidence="4">PS312</strain>
    </source>
</reference>
<dbReference type="EnsemblMetazoa" id="PPA30787.1">
    <property type="protein sequence ID" value="PPA30787.1"/>
    <property type="gene ID" value="WBGene00203653"/>
</dbReference>
<dbReference type="InterPro" id="IPR011009">
    <property type="entry name" value="Kinase-like_dom_sf"/>
</dbReference>
<dbReference type="OrthoDB" id="10256089at2759"/>
<gene>
    <name evidence="3" type="primary">WBGene00203653</name>
</gene>
<dbReference type="GO" id="GO:0035556">
    <property type="term" value="P:intracellular signal transduction"/>
    <property type="evidence" value="ECO:0000318"/>
    <property type="project" value="GO_Central"/>
</dbReference>
<dbReference type="PROSITE" id="PS50011">
    <property type="entry name" value="PROTEIN_KINASE_DOM"/>
    <property type="match status" value="1"/>
</dbReference>
<dbReference type="InterPro" id="IPR000719">
    <property type="entry name" value="Prot_kinase_dom"/>
</dbReference>
<dbReference type="InterPro" id="IPR050117">
    <property type="entry name" value="MAPK"/>
</dbReference>
<dbReference type="GO" id="GO:0005524">
    <property type="term" value="F:ATP binding"/>
    <property type="evidence" value="ECO:0007669"/>
    <property type="project" value="UniProtKB-KW"/>
</dbReference>
<evidence type="ECO:0000313" key="4">
    <source>
        <dbReference type="Proteomes" id="UP000005239"/>
    </source>
</evidence>
<proteinExistence type="predicted"/>
<protein>
    <submittedName>
        <fullName evidence="3">Protein kinase domain-containing protein</fullName>
    </submittedName>
</protein>
<dbReference type="GO" id="GO:0004674">
    <property type="term" value="F:protein serine/threonine kinase activity"/>
    <property type="evidence" value="ECO:0000318"/>
    <property type="project" value="GO_Central"/>
</dbReference>
<keyword evidence="1" id="KW-0547">Nucleotide-binding</keyword>
<keyword evidence="4" id="KW-1185">Reference proteome</keyword>
<dbReference type="Gene3D" id="3.30.200.20">
    <property type="entry name" value="Phosphorylase Kinase, domain 1"/>
    <property type="match status" value="1"/>
</dbReference>
<keyword evidence="2" id="KW-0067">ATP-binding</keyword>
<dbReference type="PANTHER" id="PTHR24055">
    <property type="entry name" value="MITOGEN-ACTIVATED PROTEIN KINASE"/>
    <property type="match status" value="1"/>
</dbReference>
<dbReference type="Gene3D" id="1.10.510.10">
    <property type="entry name" value="Transferase(Phosphotransferase) domain 1"/>
    <property type="match status" value="1"/>
</dbReference>
<dbReference type="GO" id="GO:0005634">
    <property type="term" value="C:nucleus"/>
    <property type="evidence" value="ECO:0000318"/>
    <property type="project" value="GO_Central"/>
</dbReference>
<dbReference type="Proteomes" id="UP000005239">
    <property type="component" value="Unassembled WGS sequence"/>
</dbReference>
<evidence type="ECO:0000256" key="1">
    <source>
        <dbReference type="ARBA" id="ARBA00022741"/>
    </source>
</evidence>
<reference evidence="3" key="2">
    <citation type="submission" date="2022-06" db="UniProtKB">
        <authorList>
            <consortium name="EnsemblMetazoa"/>
        </authorList>
    </citation>
    <scope>IDENTIFICATION</scope>
    <source>
        <strain evidence="3">PS312</strain>
    </source>
</reference>
<evidence type="ECO:0000256" key="2">
    <source>
        <dbReference type="ARBA" id="ARBA00022840"/>
    </source>
</evidence>
<dbReference type="Pfam" id="PF00069">
    <property type="entry name" value="Pkinase"/>
    <property type="match status" value="1"/>
</dbReference>